<evidence type="ECO:0000313" key="1">
    <source>
        <dbReference type="EMBL" id="MVN92935.1"/>
    </source>
</evidence>
<organism evidence="1 2">
    <name type="scientific">Mucilaginibacter aquatilis</name>
    <dbReference type="NCBI Taxonomy" id="1517760"/>
    <lineage>
        <taxon>Bacteria</taxon>
        <taxon>Pseudomonadati</taxon>
        <taxon>Bacteroidota</taxon>
        <taxon>Sphingobacteriia</taxon>
        <taxon>Sphingobacteriales</taxon>
        <taxon>Sphingobacteriaceae</taxon>
        <taxon>Mucilaginibacter</taxon>
    </lineage>
</organism>
<name>A0A6I4ICG1_9SPHI</name>
<dbReference type="InterPro" id="IPR017026">
    <property type="entry name" value="ImuA"/>
</dbReference>
<protein>
    <submittedName>
        <fullName evidence="1">Error-prone repair protein ImuA</fullName>
    </submittedName>
</protein>
<dbReference type="Gene3D" id="3.40.50.300">
    <property type="entry name" value="P-loop containing nucleotide triphosphate hydrolases"/>
    <property type="match status" value="1"/>
</dbReference>
<proteinExistence type="predicted"/>
<reference evidence="1 2" key="1">
    <citation type="submission" date="2019-12" db="EMBL/GenBank/DDBJ databases">
        <title>Mucilaginibacter sp. HME9299 genome sequencing and assembly.</title>
        <authorList>
            <person name="Kang H."/>
            <person name="Kim H."/>
            <person name="Joh K."/>
        </authorList>
    </citation>
    <scope>NUCLEOTIDE SEQUENCE [LARGE SCALE GENOMIC DNA]</scope>
    <source>
        <strain evidence="1 2">HME9299</strain>
    </source>
</reference>
<evidence type="ECO:0000313" key="2">
    <source>
        <dbReference type="Proteomes" id="UP000434850"/>
    </source>
</evidence>
<gene>
    <name evidence="1" type="ORF">GO816_17510</name>
</gene>
<dbReference type="SUPFAM" id="SSF52540">
    <property type="entry name" value="P-loop containing nucleoside triphosphate hydrolases"/>
    <property type="match status" value="1"/>
</dbReference>
<dbReference type="PIRSF" id="PIRSF034285">
    <property type="entry name" value="UCP034285"/>
    <property type="match status" value="1"/>
</dbReference>
<sequence>MAQINKNVIEQLKKDILLKQGYKPASADTLKINGLQQVEANFPNGVFPTGMIHEFISNRDEHASACRGFISGLLNSLTGNKGMCIWVSMQRTIYAPALKEFGIEPDQLIFIDVAKEKDLLWVTEEALKCEGFAAVITEIKELSFSQSLRLQLAVEQSKVTGLVLRTDDTKINPTATVARWQITPLPSHLQGGLPGVGFPRWKVELLKVRNGQPGAWEFEWHGGKFLPVYETEGSNINTSVKKAG</sequence>
<dbReference type="Proteomes" id="UP000434850">
    <property type="component" value="Unassembled WGS sequence"/>
</dbReference>
<keyword evidence="2" id="KW-1185">Reference proteome</keyword>
<dbReference type="RefSeq" id="WP_157543258.1">
    <property type="nucleotide sequence ID" value="NZ_WQLA01000008.1"/>
</dbReference>
<comment type="caution">
    <text evidence="1">The sequence shown here is derived from an EMBL/GenBank/DDBJ whole genome shotgun (WGS) entry which is preliminary data.</text>
</comment>
<dbReference type="OrthoDB" id="836928at2"/>
<dbReference type="EMBL" id="WQLA01000008">
    <property type="protein sequence ID" value="MVN92935.1"/>
    <property type="molecule type" value="Genomic_DNA"/>
</dbReference>
<accession>A0A6I4ICG1</accession>
<dbReference type="AlphaFoldDB" id="A0A6I4ICG1"/>
<dbReference type="InterPro" id="IPR027417">
    <property type="entry name" value="P-loop_NTPase"/>
</dbReference>